<reference evidence="3" key="1">
    <citation type="submission" date="2021-09" db="EMBL/GenBank/DDBJ databases">
        <title>A high-quality genome of the endoparasitic fungus Hirsutella rhossiliensis with a comparison of Hirsutella genomes reveals transposable elements contributing to genome size variation.</title>
        <authorList>
            <person name="Lin R."/>
            <person name="Jiao Y."/>
            <person name="Sun X."/>
            <person name="Ling J."/>
            <person name="Xie B."/>
            <person name="Cheng X."/>
        </authorList>
    </citation>
    <scope>NUCLEOTIDE SEQUENCE</scope>
    <source>
        <strain evidence="3">HR02</strain>
    </source>
</reference>
<comment type="caution">
    <text evidence="3">The sequence shown here is derived from an EMBL/GenBank/DDBJ whole genome shotgun (WGS) entry which is preliminary data.</text>
</comment>
<dbReference type="OrthoDB" id="4941344at2759"/>
<evidence type="ECO:0000256" key="1">
    <source>
        <dbReference type="SAM" id="MobiDB-lite"/>
    </source>
</evidence>
<keyword evidence="4" id="KW-1185">Reference proteome</keyword>
<dbReference type="RefSeq" id="XP_044723955.1">
    <property type="nucleotide sequence ID" value="XM_044860322.1"/>
</dbReference>
<sequence>MQTTVASILSFAGALMVLAAPNATAQPLFGAGAGGGLGTILMDHVQYVQNPASAEQAIPAGQNNPAREAHRQVHASLFEATGGGKAGQAAAAGAA</sequence>
<gene>
    <name evidence="3" type="ORF">HRG_01851</name>
</gene>
<protein>
    <submittedName>
        <fullName evidence="3">Uncharacterized protein</fullName>
    </submittedName>
</protein>
<evidence type="ECO:0000313" key="3">
    <source>
        <dbReference type="EMBL" id="KAH0966442.1"/>
    </source>
</evidence>
<dbReference type="Proteomes" id="UP000824596">
    <property type="component" value="Unassembled WGS sequence"/>
</dbReference>
<dbReference type="AlphaFoldDB" id="A0A9P8N4G9"/>
<feature type="chain" id="PRO_5040382078" evidence="2">
    <location>
        <begin position="26"/>
        <end position="95"/>
    </location>
</feature>
<name>A0A9P8N4G9_9HYPO</name>
<feature type="signal peptide" evidence="2">
    <location>
        <begin position="1"/>
        <end position="25"/>
    </location>
</feature>
<dbReference type="EMBL" id="JAIZPD010000002">
    <property type="protein sequence ID" value="KAH0966442.1"/>
    <property type="molecule type" value="Genomic_DNA"/>
</dbReference>
<dbReference type="GeneID" id="68350980"/>
<keyword evidence="2" id="KW-0732">Signal</keyword>
<feature type="region of interest" description="Disordered" evidence="1">
    <location>
        <begin position="62"/>
        <end position="95"/>
    </location>
</feature>
<evidence type="ECO:0000256" key="2">
    <source>
        <dbReference type="SAM" id="SignalP"/>
    </source>
</evidence>
<evidence type="ECO:0000313" key="4">
    <source>
        <dbReference type="Proteomes" id="UP000824596"/>
    </source>
</evidence>
<accession>A0A9P8N4G9</accession>
<organism evidence="3 4">
    <name type="scientific">Hirsutella rhossiliensis</name>
    <dbReference type="NCBI Taxonomy" id="111463"/>
    <lineage>
        <taxon>Eukaryota</taxon>
        <taxon>Fungi</taxon>
        <taxon>Dikarya</taxon>
        <taxon>Ascomycota</taxon>
        <taxon>Pezizomycotina</taxon>
        <taxon>Sordariomycetes</taxon>
        <taxon>Hypocreomycetidae</taxon>
        <taxon>Hypocreales</taxon>
        <taxon>Ophiocordycipitaceae</taxon>
        <taxon>Hirsutella</taxon>
    </lineage>
</organism>
<proteinExistence type="predicted"/>